<dbReference type="InterPro" id="IPR008183">
    <property type="entry name" value="Aldose_1/G6P_1-epimerase"/>
</dbReference>
<keyword evidence="5" id="KW-1185">Reference proteome</keyword>
<dbReference type="CDD" id="cd09024">
    <property type="entry name" value="Aldose_epim_lacX"/>
    <property type="match status" value="1"/>
</dbReference>
<dbReference type="Gene3D" id="2.70.98.10">
    <property type="match status" value="1"/>
</dbReference>
<dbReference type="PANTHER" id="PTHR11122">
    <property type="entry name" value="APOSPORY-ASSOCIATED PROTEIN C-RELATED"/>
    <property type="match status" value="1"/>
</dbReference>
<dbReference type="SUPFAM" id="SSF74650">
    <property type="entry name" value="Galactose mutarotase-like"/>
    <property type="match status" value="1"/>
</dbReference>
<gene>
    <name evidence="4" type="ORF">NEE14_003320</name>
</gene>
<reference evidence="4 5" key="1">
    <citation type="submission" date="2024-02" db="EMBL/GenBank/DDBJ databases">
        <title>Whole genome sequencing of Parabacteroides sp. AD58.</title>
        <authorList>
            <person name="Chaplin A.V."/>
            <person name="Pikina A.P."/>
            <person name="Sokolova S.R."/>
            <person name="Korostin D.O."/>
            <person name="Efimov B.A."/>
        </authorList>
    </citation>
    <scope>NUCLEOTIDE SEQUENCE [LARGE SCALE GENOMIC DNA]</scope>
    <source>
        <strain evidence="4 5">AD58</strain>
    </source>
</reference>
<evidence type="ECO:0000256" key="1">
    <source>
        <dbReference type="ARBA" id="ARBA00001913"/>
    </source>
</evidence>
<evidence type="ECO:0000313" key="5">
    <source>
        <dbReference type="Proteomes" id="UP001320603"/>
    </source>
</evidence>
<dbReference type="Pfam" id="PF01263">
    <property type="entry name" value="Aldose_epim"/>
    <property type="match status" value="1"/>
</dbReference>
<dbReference type="InterPro" id="IPR011013">
    <property type="entry name" value="Gal_mutarotase_sf_dom"/>
</dbReference>
<comment type="cofactor">
    <cofactor evidence="1">
        <name>Ca(2+)</name>
        <dbReference type="ChEBI" id="CHEBI:29108"/>
    </cofactor>
</comment>
<dbReference type="InterPro" id="IPR037481">
    <property type="entry name" value="LacX"/>
</dbReference>
<evidence type="ECO:0000256" key="2">
    <source>
        <dbReference type="ARBA" id="ARBA00011245"/>
    </source>
</evidence>
<name>A0ABZ2IQQ5_9BACT</name>
<organism evidence="4 5">
    <name type="scientific">Parabacteroides absconsus</name>
    <dbReference type="NCBI Taxonomy" id="2951805"/>
    <lineage>
        <taxon>Bacteria</taxon>
        <taxon>Pseudomonadati</taxon>
        <taxon>Bacteroidota</taxon>
        <taxon>Bacteroidia</taxon>
        <taxon>Bacteroidales</taxon>
        <taxon>Tannerellaceae</taxon>
        <taxon>Parabacteroides</taxon>
    </lineage>
</organism>
<dbReference type="InterPro" id="IPR014718">
    <property type="entry name" value="GH-type_carb-bd"/>
</dbReference>
<evidence type="ECO:0000256" key="3">
    <source>
        <dbReference type="ARBA" id="ARBA00022837"/>
    </source>
</evidence>
<dbReference type="Proteomes" id="UP001320603">
    <property type="component" value="Chromosome"/>
</dbReference>
<protein>
    <submittedName>
        <fullName evidence="4">Aldose 1-epimerase family protein</fullName>
    </submittedName>
</protein>
<keyword evidence="3" id="KW-0106">Calcium</keyword>
<proteinExistence type="predicted"/>
<dbReference type="PANTHER" id="PTHR11122:SF13">
    <property type="entry name" value="GLUCOSE-6-PHOSPHATE 1-EPIMERASE"/>
    <property type="match status" value="1"/>
</dbReference>
<comment type="subunit">
    <text evidence="2">Monomer.</text>
</comment>
<sequence>MITLSNQQLTIQVSPAGAELCSIRGKQSCTEYLWQADPAFWKRHSPVLFPIVGSVWENKYRLDGKEYTLSQHGFARDMEFSLIEQTETEVWFQLKSDEETLKKYPSPFVLEIGYRLEQQQVQVMWRVKNPSEHEMYFQIGAHPAFYYPDFTPETAERGYFAFDKTKDLSCILISEKGCVAPDKYPLPLQEGLLPLDIHTFDKDALILEDRQISRVTLLDKQKKPHLSLEFEAPVVGLWSPPYKNAPFVCIEPWYGRCDRAHYAGEYSQKDWIQHLAGGDIFEAYYTITLHKEG</sequence>
<dbReference type="RefSeq" id="WP_251966421.1">
    <property type="nucleotide sequence ID" value="NZ_CP146284.1"/>
</dbReference>
<dbReference type="EMBL" id="CP146284">
    <property type="protein sequence ID" value="WWV67034.1"/>
    <property type="molecule type" value="Genomic_DNA"/>
</dbReference>
<evidence type="ECO:0000313" key="4">
    <source>
        <dbReference type="EMBL" id="WWV67034.1"/>
    </source>
</evidence>
<accession>A0ABZ2IQQ5</accession>